<dbReference type="RefSeq" id="WP_229662492.1">
    <property type="nucleotide sequence ID" value="NZ_BAABFW010000104.1"/>
</dbReference>
<name>A0A917PVL3_9MICO</name>
<gene>
    <name evidence="1" type="ORF">GCM10011372_36470</name>
</gene>
<proteinExistence type="predicted"/>
<organism evidence="1 2">
    <name type="scientific">Agromyces bauzanensis</name>
    <dbReference type="NCBI Taxonomy" id="1308924"/>
    <lineage>
        <taxon>Bacteria</taxon>
        <taxon>Bacillati</taxon>
        <taxon>Actinomycetota</taxon>
        <taxon>Actinomycetes</taxon>
        <taxon>Micrococcales</taxon>
        <taxon>Microbacteriaceae</taxon>
        <taxon>Agromyces</taxon>
    </lineage>
</organism>
<accession>A0A917PVL3</accession>
<reference evidence="1" key="1">
    <citation type="journal article" date="2014" name="Int. J. Syst. Evol. Microbiol.">
        <title>Complete genome sequence of Corynebacterium casei LMG S-19264T (=DSM 44701T), isolated from a smear-ripened cheese.</title>
        <authorList>
            <consortium name="US DOE Joint Genome Institute (JGI-PGF)"/>
            <person name="Walter F."/>
            <person name="Albersmeier A."/>
            <person name="Kalinowski J."/>
            <person name="Ruckert C."/>
        </authorList>
    </citation>
    <scope>NUCLEOTIDE SEQUENCE</scope>
    <source>
        <strain evidence="1">CGMCC 1.8984</strain>
    </source>
</reference>
<dbReference type="Proteomes" id="UP000636956">
    <property type="component" value="Unassembled WGS sequence"/>
</dbReference>
<keyword evidence="2" id="KW-1185">Reference proteome</keyword>
<evidence type="ECO:0000313" key="1">
    <source>
        <dbReference type="EMBL" id="GGJ94885.1"/>
    </source>
</evidence>
<evidence type="ECO:0000313" key="2">
    <source>
        <dbReference type="Proteomes" id="UP000636956"/>
    </source>
</evidence>
<reference evidence="1" key="2">
    <citation type="submission" date="2020-09" db="EMBL/GenBank/DDBJ databases">
        <authorList>
            <person name="Sun Q."/>
            <person name="Zhou Y."/>
        </authorList>
    </citation>
    <scope>NUCLEOTIDE SEQUENCE</scope>
    <source>
        <strain evidence="1">CGMCC 1.8984</strain>
    </source>
</reference>
<protein>
    <submittedName>
        <fullName evidence="1">Uncharacterized protein</fullName>
    </submittedName>
</protein>
<dbReference type="AlphaFoldDB" id="A0A917PVL3"/>
<sequence>MTEWTMKVPLVAKAQVRMLAEGVADAAPPAASVPDDLLPRRMFTAEQIRQSLPKLGGFGWRDLRISR</sequence>
<comment type="caution">
    <text evidence="1">The sequence shown here is derived from an EMBL/GenBank/DDBJ whole genome shotgun (WGS) entry which is preliminary data.</text>
</comment>
<dbReference type="EMBL" id="BMMD01000052">
    <property type="protein sequence ID" value="GGJ94885.1"/>
    <property type="molecule type" value="Genomic_DNA"/>
</dbReference>